<evidence type="ECO:0000313" key="2">
    <source>
        <dbReference type="EMBL" id="CAB4546714.1"/>
    </source>
</evidence>
<dbReference type="SUPFAM" id="SSF51338">
    <property type="entry name" value="Composite domain of metallo-dependent hydrolases"/>
    <property type="match status" value="1"/>
</dbReference>
<reference evidence="2" key="1">
    <citation type="submission" date="2020-05" db="EMBL/GenBank/DDBJ databases">
        <authorList>
            <person name="Chiriac C."/>
            <person name="Salcher M."/>
            <person name="Ghai R."/>
            <person name="Kavagutti S V."/>
        </authorList>
    </citation>
    <scope>NUCLEOTIDE SEQUENCE</scope>
</reference>
<dbReference type="InterPro" id="IPR050378">
    <property type="entry name" value="Metallo-dep_Hydrolases_sf"/>
</dbReference>
<dbReference type="Gene3D" id="3.20.20.140">
    <property type="entry name" value="Metal-dependent hydrolases"/>
    <property type="match status" value="2"/>
</dbReference>
<dbReference type="InterPro" id="IPR013108">
    <property type="entry name" value="Amidohydro_3"/>
</dbReference>
<dbReference type="PANTHER" id="PTHR11647">
    <property type="entry name" value="HYDRANTOINASE/DIHYDROPYRIMIDINASE FAMILY MEMBER"/>
    <property type="match status" value="1"/>
</dbReference>
<dbReference type="AlphaFoldDB" id="A0A6J6C6L7"/>
<dbReference type="CDD" id="cd01297">
    <property type="entry name" value="D-aminoacylase"/>
    <property type="match status" value="1"/>
</dbReference>
<dbReference type="EMBL" id="CAEZSU010000044">
    <property type="protein sequence ID" value="CAB4546714.1"/>
    <property type="molecule type" value="Genomic_DNA"/>
</dbReference>
<organism evidence="2">
    <name type="scientific">freshwater metagenome</name>
    <dbReference type="NCBI Taxonomy" id="449393"/>
    <lineage>
        <taxon>unclassified sequences</taxon>
        <taxon>metagenomes</taxon>
        <taxon>ecological metagenomes</taxon>
    </lineage>
</organism>
<evidence type="ECO:0000259" key="1">
    <source>
        <dbReference type="Pfam" id="PF07969"/>
    </source>
</evidence>
<protein>
    <submittedName>
        <fullName evidence="2">Unannotated protein</fullName>
    </submittedName>
</protein>
<dbReference type="Pfam" id="PF07969">
    <property type="entry name" value="Amidohydro_3"/>
    <property type="match status" value="1"/>
</dbReference>
<dbReference type="PANTHER" id="PTHR11647:SF1">
    <property type="entry name" value="COLLAPSIN RESPONSE MEDIATOR PROTEIN"/>
    <property type="match status" value="1"/>
</dbReference>
<dbReference type="InterPro" id="IPR011059">
    <property type="entry name" value="Metal-dep_hydrolase_composite"/>
</dbReference>
<proteinExistence type="predicted"/>
<name>A0A6J6C6L7_9ZZZZ</name>
<gene>
    <name evidence="2" type="ORF">UFOPK1495_00561</name>
</gene>
<dbReference type="GO" id="GO:0016812">
    <property type="term" value="F:hydrolase activity, acting on carbon-nitrogen (but not peptide) bonds, in cyclic amides"/>
    <property type="evidence" value="ECO:0007669"/>
    <property type="project" value="TreeGrafter"/>
</dbReference>
<dbReference type="SUPFAM" id="SSF51556">
    <property type="entry name" value="Metallo-dependent hydrolases"/>
    <property type="match status" value="1"/>
</dbReference>
<sequence>MADLVIRNGLIVDGTGSPGVVGDISITDGVLTQVGGTVAETGAEEIDATGRIVTPGFVDVHSHYDGQVFFDNALTPSNGHGVTTVVLGLCGVGFAPARPTDHEMLITTMESVEDIPGDVLRVGLPWTWESFPEFLNAVEANNYAMNVAAQIGHIPVRSYVMGERAIANEPATPDDIAAMSAIVREAVDAGAVGFSTSRVLAHRTAAGDPVPGTFAAEDELFGIAGAMADTGRRVVFQLAQAGIDGFEPESSVAEVEWMQRLSAETGLPVSFLILQTDGAPDLWRQLMNSCVEAEAMRAHLRPQVANRPFGMLLGLPVRHPFMKRKTFRRVYDETSSFEELRVRLADPEIRSAILSEEDTEFSGDSYEGMGLIATYKPDMVYPLGDDLDYEPLESDSLAARAAASGVAPLELFYDLMLERDGGTMFLVPMFNYANTNQDDILEMLNHPAALIGLGDGGAHLSTICDASMPTYQLSHWVKGRERGPRLQLEAAIKMQTHDTAEFYGFADRGTLEVGKRADLNVIDLERLALTMPRAVNDLPGGATRLLQDAVGYDATIVNGVITRRNDTDTGARPGHLIRGSR</sequence>
<dbReference type="Gene3D" id="2.30.40.10">
    <property type="entry name" value="Urease, subunit C, domain 1"/>
    <property type="match status" value="1"/>
</dbReference>
<dbReference type="InterPro" id="IPR032466">
    <property type="entry name" value="Metal_Hydrolase"/>
</dbReference>
<dbReference type="GO" id="GO:0005829">
    <property type="term" value="C:cytosol"/>
    <property type="evidence" value="ECO:0007669"/>
    <property type="project" value="TreeGrafter"/>
</dbReference>
<feature type="domain" description="Amidohydrolase 3" evidence="1">
    <location>
        <begin position="44"/>
        <end position="562"/>
    </location>
</feature>
<accession>A0A6J6C6L7</accession>